<evidence type="ECO:0000256" key="3">
    <source>
        <dbReference type="ARBA" id="ARBA00022543"/>
    </source>
</evidence>
<dbReference type="OrthoDB" id="330248at2157"/>
<comment type="caution">
    <text evidence="13">The sequence shown here is derived from an EMBL/GenBank/DDBJ whole genome shotgun (WGS) entry which is preliminary data.</text>
</comment>
<feature type="transmembrane region" description="Helical" evidence="12">
    <location>
        <begin position="131"/>
        <end position="152"/>
    </location>
</feature>
<dbReference type="InterPro" id="IPR001425">
    <property type="entry name" value="Arc/bac/fun_rhodopsins"/>
</dbReference>
<keyword evidence="14" id="KW-1185">Reference proteome</keyword>
<sequence length="249" mass="26616">MMVALPVDPVAVFYAIAVLGFGVGIWIGWRLLTDDPDLAERGAFKYLLAIPTIAGVSYVVMFFDVGTLTIGEQSIVLPRYVDWLLTTPILVGYIGHVASAPRRWIVGLAAADGVMILMGAVATVTTGLTKWVFLGLSGFGHASLLLVLYAVLPRFVPDDPKRKGLFKLLQNHVGLLWLAYPNVWLIGPAGFGLMSGVGLSLVVAYLDVVAKTPYLYFVWQNTQAFETGPDAVDAGDATTDDGTSGSPAV</sequence>
<comment type="subcellular location">
    <subcellularLocation>
        <location evidence="1">Membrane</location>
        <topology evidence="1">Multi-pass membrane protein</topology>
    </subcellularLocation>
</comment>
<keyword evidence="10" id="KW-0675">Receptor</keyword>
<organism evidence="13 14">
    <name type="scientific">Halorientalis pallida</name>
    <dbReference type="NCBI Taxonomy" id="2479928"/>
    <lineage>
        <taxon>Archaea</taxon>
        <taxon>Methanobacteriati</taxon>
        <taxon>Methanobacteriota</taxon>
        <taxon>Stenosarchaea group</taxon>
        <taxon>Halobacteria</taxon>
        <taxon>Halobacteriales</taxon>
        <taxon>Haloarculaceae</taxon>
        <taxon>Halorientalis</taxon>
    </lineage>
</organism>
<evidence type="ECO:0000256" key="1">
    <source>
        <dbReference type="ARBA" id="ARBA00004141"/>
    </source>
</evidence>
<proteinExistence type="inferred from homology"/>
<evidence type="ECO:0000256" key="10">
    <source>
        <dbReference type="ARBA" id="ARBA00023170"/>
    </source>
</evidence>
<protein>
    <submittedName>
        <fullName evidence="13">Rhodopsin</fullName>
    </submittedName>
</protein>
<evidence type="ECO:0000256" key="6">
    <source>
        <dbReference type="ARBA" id="ARBA00022925"/>
    </source>
</evidence>
<dbReference type="SUPFAM" id="SSF81321">
    <property type="entry name" value="Family A G protein-coupled receptor-like"/>
    <property type="match status" value="1"/>
</dbReference>
<feature type="transmembrane region" description="Helical" evidence="12">
    <location>
        <begin position="80"/>
        <end position="98"/>
    </location>
</feature>
<dbReference type="InterPro" id="IPR018229">
    <property type="entry name" value="Rhodopsin_retinal_BS"/>
</dbReference>
<keyword evidence="3" id="KW-0600">Photoreceptor protein</keyword>
<dbReference type="AlphaFoldDB" id="A0A498KU55"/>
<dbReference type="EMBL" id="RDFA01000007">
    <property type="protein sequence ID" value="RXK46894.1"/>
    <property type="molecule type" value="Genomic_DNA"/>
</dbReference>
<evidence type="ECO:0000256" key="5">
    <source>
        <dbReference type="ARBA" id="ARBA00022692"/>
    </source>
</evidence>
<dbReference type="PROSITE" id="PS00327">
    <property type="entry name" value="BACTERIAL_OPSIN_RET"/>
    <property type="match status" value="1"/>
</dbReference>
<feature type="region of interest" description="Disordered" evidence="11">
    <location>
        <begin position="230"/>
        <end position="249"/>
    </location>
</feature>
<evidence type="ECO:0000256" key="9">
    <source>
        <dbReference type="ARBA" id="ARBA00023136"/>
    </source>
</evidence>
<keyword evidence="4" id="KW-0716">Sensory transduction</keyword>
<feature type="transmembrane region" description="Helical" evidence="12">
    <location>
        <begin position="44"/>
        <end position="68"/>
    </location>
</feature>
<evidence type="ECO:0000313" key="14">
    <source>
        <dbReference type="Proteomes" id="UP000289691"/>
    </source>
</evidence>
<dbReference type="GO" id="GO:0005216">
    <property type="term" value="F:monoatomic ion channel activity"/>
    <property type="evidence" value="ECO:0007669"/>
    <property type="project" value="InterPro"/>
</dbReference>
<keyword evidence="6" id="KW-0681">Retinal protein</keyword>
<name>A0A498KU55_9EURY</name>
<keyword evidence="7 12" id="KW-1133">Transmembrane helix</keyword>
<dbReference type="Pfam" id="PF01036">
    <property type="entry name" value="Bac_rhodopsin"/>
    <property type="match status" value="1"/>
</dbReference>
<dbReference type="Proteomes" id="UP000289691">
    <property type="component" value="Unassembled WGS sequence"/>
</dbReference>
<accession>A0A498KU55</accession>
<evidence type="ECO:0000313" key="13">
    <source>
        <dbReference type="EMBL" id="RXK46894.1"/>
    </source>
</evidence>
<evidence type="ECO:0000256" key="7">
    <source>
        <dbReference type="ARBA" id="ARBA00022989"/>
    </source>
</evidence>
<evidence type="ECO:0000256" key="2">
    <source>
        <dbReference type="ARBA" id="ARBA00008130"/>
    </source>
</evidence>
<feature type="transmembrane region" description="Helical" evidence="12">
    <location>
        <begin position="12"/>
        <end position="32"/>
    </location>
</feature>
<dbReference type="SMART" id="SM01021">
    <property type="entry name" value="Bac_rhodopsin"/>
    <property type="match status" value="1"/>
</dbReference>
<keyword evidence="5 12" id="KW-0812">Transmembrane</keyword>
<dbReference type="RefSeq" id="WP_129070227.1">
    <property type="nucleotide sequence ID" value="NZ_RDFA01000007.1"/>
</dbReference>
<dbReference type="GO" id="GO:0007602">
    <property type="term" value="P:phototransduction"/>
    <property type="evidence" value="ECO:0007669"/>
    <property type="project" value="UniProtKB-KW"/>
</dbReference>
<gene>
    <name evidence="13" type="ORF">EAF64_17250</name>
</gene>
<feature type="transmembrane region" description="Helical" evidence="12">
    <location>
        <begin position="105"/>
        <end position="125"/>
    </location>
</feature>
<keyword evidence="8" id="KW-0157">Chromophore</keyword>
<dbReference type="CDD" id="cd15029">
    <property type="entry name" value="7tm_SRI_SRII"/>
    <property type="match status" value="1"/>
</dbReference>
<comment type="similarity">
    <text evidence="2">Belongs to the archaeal/bacterial/fungal opsin family.</text>
</comment>
<evidence type="ECO:0000256" key="4">
    <source>
        <dbReference type="ARBA" id="ARBA00022606"/>
    </source>
</evidence>
<reference evidence="13 14" key="1">
    <citation type="submission" date="2019-01" db="EMBL/GenBank/DDBJ databases">
        <title>Halorientalis sp. F13-25 a new haloarchaeum isolated from hypersaline water.</title>
        <authorList>
            <person name="Ana D.-V."/>
            <person name="Cristina S.-P."/>
            <person name="Antonio V."/>
        </authorList>
    </citation>
    <scope>NUCLEOTIDE SEQUENCE [LARGE SCALE GENOMIC DNA]</scope>
    <source>
        <strain evidence="13 14">F13-25</strain>
    </source>
</reference>
<dbReference type="PROSITE" id="PS00950">
    <property type="entry name" value="BACTERIAL_OPSIN_1"/>
    <property type="match status" value="1"/>
</dbReference>
<dbReference type="PANTHER" id="PTHR28286">
    <property type="match status" value="1"/>
</dbReference>
<dbReference type="PANTHER" id="PTHR28286:SF2">
    <property type="entry name" value="BACTERIORHODOPSIN _OPSIN, NOPA (EUROFUNG)"/>
    <property type="match status" value="1"/>
</dbReference>
<dbReference type="PRINTS" id="PR00251">
    <property type="entry name" value="BACTRLOPSIN"/>
</dbReference>
<dbReference type="Gene3D" id="1.20.1070.10">
    <property type="entry name" value="Rhodopsin 7-helix transmembrane proteins"/>
    <property type="match status" value="1"/>
</dbReference>
<evidence type="ECO:0000256" key="12">
    <source>
        <dbReference type="SAM" id="Phobius"/>
    </source>
</evidence>
<dbReference type="GO" id="GO:0016020">
    <property type="term" value="C:membrane"/>
    <property type="evidence" value="ECO:0007669"/>
    <property type="project" value="UniProtKB-SubCell"/>
</dbReference>
<dbReference type="GO" id="GO:0009881">
    <property type="term" value="F:photoreceptor activity"/>
    <property type="evidence" value="ECO:0007669"/>
    <property type="project" value="UniProtKB-KW"/>
</dbReference>
<evidence type="ECO:0000256" key="11">
    <source>
        <dbReference type="SAM" id="MobiDB-lite"/>
    </source>
</evidence>
<keyword evidence="9 12" id="KW-0472">Membrane</keyword>
<evidence type="ECO:0000256" key="8">
    <source>
        <dbReference type="ARBA" id="ARBA00022991"/>
    </source>
</evidence>